<feature type="compositionally biased region" description="Basic and acidic residues" evidence="1">
    <location>
        <begin position="1"/>
        <end position="11"/>
    </location>
</feature>
<accession>A0A140L0J9</accession>
<dbReference type="InParanoid" id="A0A140L0J9"/>
<dbReference type="EMBL" id="LOED01000059">
    <property type="protein sequence ID" value="KXG74074.1"/>
    <property type="molecule type" value="Genomic_DNA"/>
</dbReference>
<evidence type="ECO:0000256" key="1">
    <source>
        <dbReference type="SAM" id="MobiDB-lite"/>
    </source>
</evidence>
<dbReference type="STRING" id="520764.AN618_24140"/>
<feature type="region of interest" description="Disordered" evidence="1">
    <location>
        <begin position="1"/>
        <end position="58"/>
    </location>
</feature>
<sequence length="124" mass="13418">MSSREERRQQKTPEGAYPREGVVKPQGPAGGPSSSPARSGESPRGDNDSGLMERVVERNNMLAALKRVEQNGGAPGIDGIPTEQLREQLRAEWLRIREELLAGTYKPKPVPGSKSRNPAAANGF</sequence>
<gene>
    <name evidence="2" type="ORF">AN618_24140</name>
</gene>
<protein>
    <recommendedName>
        <fullName evidence="4">Group II intron-encoded protein LtrA</fullName>
    </recommendedName>
</protein>
<keyword evidence="3" id="KW-1185">Reference proteome</keyword>
<dbReference type="AlphaFoldDB" id="A0A140L0J9"/>
<evidence type="ECO:0008006" key="4">
    <source>
        <dbReference type="Google" id="ProtNLM"/>
    </source>
</evidence>
<evidence type="ECO:0000313" key="2">
    <source>
        <dbReference type="EMBL" id="KXG74074.1"/>
    </source>
</evidence>
<organism evidence="2 3">
    <name type="scientific">Fervidicola ferrireducens</name>
    <dbReference type="NCBI Taxonomy" id="520764"/>
    <lineage>
        <taxon>Bacteria</taxon>
        <taxon>Bacillati</taxon>
        <taxon>Bacillota</taxon>
        <taxon>Clostridia</taxon>
        <taxon>Thermosediminibacterales</taxon>
        <taxon>Thermosediminibacteraceae</taxon>
        <taxon>Fervidicola</taxon>
    </lineage>
</organism>
<dbReference type="Proteomes" id="UP000070427">
    <property type="component" value="Unassembled WGS sequence"/>
</dbReference>
<comment type="caution">
    <text evidence="2">The sequence shown here is derived from an EMBL/GenBank/DDBJ whole genome shotgun (WGS) entry which is preliminary data.</text>
</comment>
<reference evidence="2 3" key="1">
    <citation type="submission" date="2015-12" db="EMBL/GenBank/DDBJ databases">
        <title>Draft genome sequnece of Fervidicola ferrireducens strain Y170.</title>
        <authorList>
            <person name="Patel B.K."/>
        </authorList>
    </citation>
    <scope>NUCLEOTIDE SEQUENCE [LARGE SCALE GENOMIC DNA]</scope>
    <source>
        <strain evidence="2 3">Y170</strain>
    </source>
</reference>
<evidence type="ECO:0000313" key="3">
    <source>
        <dbReference type="Proteomes" id="UP000070427"/>
    </source>
</evidence>
<feature type="region of interest" description="Disordered" evidence="1">
    <location>
        <begin position="105"/>
        <end position="124"/>
    </location>
</feature>
<feature type="compositionally biased region" description="Low complexity" evidence="1">
    <location>
        <begin position="25"/>
        <end position="40"/>
    </location>
</feature>
<proteinExistence type="predicted"/>
<name>A0A140L0J9_9FIRM</name>